<gene>
    <name evidence="2" type="ORF">CKAH01_09056</name>
</gene>
<reference evidence="2" key="1">
    <citation type="submission" date="2023-02" db="EMBL/GenBank/DDBJ databases">
        <title>Colletotrichum kahawae CIFC_Que2 genome sequencing and assembly.</title>
        <authorList>
            <person name="Baroncelli R."/>
        </authorList>
    </citation>
    <scope>NUCLEOTIDE SEQUENCE</scope>
    <source>
        <strain evidence="2">CIFC_Que2</strain>
    </source>
</reference>
<proteinExistence type="predicted"/>
<feature type="region of interest" description="Disordered" evidence="1">
    <location>
        <begin position="172"/>
        <end position="222"/>
    </location>
</feature>
<accession>A0AAD9Y1B2</accession>
<evidence type="ECO:0000313" key="2">
    <source>
        <dbReference type="EMBL" id="KAK2731408.1"/>
    </source>
</evidence>
<protein>
    <submittedName>
        <fullName evidence="2">Uncharacterized protein</fullName>
    </submittedName>
</protein>
<organism evidence="2 3">
    <name type="scientific">Colletotrichum kahawae</name>
    <name type="common">Coffee berry disease fungus</name>
    <dbReference type="NCBI Taxonomy" id="34407"/>
    <lineage>
        <taxon>Eukaryota</taxon>
        <taxon>Fungi</taxon>
        <taxon>Dikarya</taxon>
        <taxon>Ascomycota</taxon>
        <taxon>Pezizomycotina</taxon>
        <taxon>Sordariomycetes</taxon>
        <taxon>Hypocreomycetidae</taxon>
        <taxon>Glomerellales</taxon>
        <taxon>Glomerellaceae</taxon>
        <taxon>Colletotrichum</taxon>
        <taxon>Colletotrichum gloeosporioides species complex</taxon>
    </lineage>
</organism>
<feature type="compositionally biased region" description="Basic and acidic residues" evidence="1">
    <location>
        <begin position="199"/>
        <end position="208"/>
    </location>
</feature>
<dbReference type="AlphaFoldDB" id="A0AAD9Y1B2"/>
<name>A0AAD9Y1B2_COLKA</name>
<comment type="caution">
    <text evidence="2">The sequence shown here is derived from an EMBL/GenBank/DDBJ whole genome shotgun (WGS) entry which is preliminary data.</text>
</comment>
<dbReference type="EMBL" id="VYYT01000588">
    <property type="protein sequence ID" value="KAK2731408.1"/>
    <property type="molecule type" value="Genomic_DNA"/>
</dbReference>
<evidence type="ECO:0000313" key="3">
    <source>
        <dbReference type="Proteomes" id="UP001281614"/>
    </source>
</evidence>
<sequence length="715" mass="82590">MDPVGVLDRLTIEEPDNPVGNFFHTIWFDTEWHKVKGYGDHNAESYDSYRDYPDVRIPQSLLGDSRWSPEQIDARADELCRRPLENLDTADLATLYQNLHDIDEALRHIQDDWPVKGFYVGSQFVEAVVVPPQEQRAYTYEEGLSDFEDELMAAHGWADMEDEDDDDDFFNNVDGLGQPIHEDDDIDGLGQPDINIPPEHAHEPHREAVDDEEKNPSRPFDPKPYSLNAEEYQARFHVDLAKRLLQRCKHIRGIVRIRSRKHVRPLNLGDMPHDILAPVFAAEENQTIIEKGYRPLEYHRDKQQLDLMKSLRLTCRSLADMMSPLLFSSFTVRLTDESLTKLVYISRHPTLGKGIKTIRTAAPYQDVFIAENPAHFVDHVLYLMVQSFMIDDEDTGRSRWCGGLPGEEAAYFEFMKSVANFRSLDRDEGLNARMPGGDWYAAFSQHALLFRCWNVYRNKVAEEFRVLDGIYNEGDNFVRLVVDAIARMPSVETLAFSDHSHDQPWALRHRGTRNKFTDEPLFDFFTRGSNWENARNLPSAGSQNRCLLLLVSLLSTIGSRNIELKHLEINVTAPNTLTGFGVAPEAREIFQRALRNVEFLKFHISPDPFNRTPIPLKYPPREPEELDSLDEFLDCLLSSNNLRELDLSFKSLRKENVDNPVRYYLPSLWKARPWPHLRKATLDSVCMDSTKLKNFLGDRPLWLTELYKPHMSFGT</sequence>
<keyword evidence="3" id="KW-1185">Reference proteome</keyword>
<evidence type="ECO:0000256" key="1">
    <source>
        <dbReference type="SAM" id="MobiDB-lite"/>
    </source>
</evidence>
<dbReference type="Proteomes" id="UP001281614">
    <property type="component" value="Unassembled WGS sequence"/>
</dbReference>